<gene>
    <name evidence="1" type="ORF">RHGRI_019128</name>
</gene>
<name>A0AAV6JDK2_9ERIC</name>
<accession>A0AAV6JDK2</accession>
<keyword evidence="2" id="KW-1185">Reference proteome</keyword>
<organism evidence="1 2">
    <name type="scientific">Rhododendron griersonianum</name>
    <dbReference type="NCBI Taxonomy" id="479676"/>
    <lineage>
        <taxon>Eukaryota</taxon>
        <taxon>Viridiplantae</taxon>
        <taxon>Streptophyta</taxon>
        <taxon>Embryophyta</taxon>
        <taxon>Tracheophyta</taxon>
        <taxon>Spermatophyta</taxon>
        <taxon>Magnoliopsida</taxon>
        <taxon>eudicotyledons</taxon>
        <taxon>Gunneridae</taxon>
        <taxon>Pentapetalae</taxon>
        <taxon>asterids</taxon>
        <taxon>Ericales</taxon>
        <taxon>Ericaceae</taxon>
        <taxon>Ericoideae</taxon>
        <taxon>Rhodoreae</taxon>
        <taxon>Rhododendron</taxon>
    </lineage>
</organism>
<proteinExistence type="predicted"/>
<evidence type="ECO:0000313" key="1">
    <source>
        <dbReference type="EMBL" id="KAG5538447.1"/>
    </source>
</evidence>
<dbReference type="Proteomes" id="UP000823749">
    <property type="component" value="Chromosome 7"/>
</dbReference>
<sequence>MPQRKIEKLAAAYGSPLRDNNGKYLGISTESGALQNRLLRIGLWKESLVNSKGGMKFYRWMQGRRY</sequence>
<evidence type="ECO:0000313" key="2">
    <source>
        <dbReference type="Proteomes" id="UP000823749"/>
    </source>
</evidence>
<dbReference type="AlphaFoldDB" id="A0AAV6JDK2"/>
<comment type="caution">
    <text evidence="1">The sequence shown here is derived from an EMBL/GenBank/DDBJ whole genome shotgun (WGS) entry which is preliminary data.</text>
</comment>
<dbReference type="EMBL" id="JACTNZ010000007">
    <property type="protein sequence ID" value="KAG5538447.1"/>
    <property type="molecule type" value="Genomic_DNA"/>
</dbReference>
<reference evidence="1" key="1">
    <citation type="submission" date="2020-08" db="EMBL/GenBank/DDBJ databases">
        <title>Plant Genome Project.</title>
        <authorList>
            <person name="Zhang R.-G."/>
        </authorList>
    </citation>
    <scope>NUCLEOTIDE SEQUENCE</scope>
    <source>
        <strain evidence="1">WSP0</strain>
        <tissue evidence="1">Leaf</tissue>
    </source>
</reference>
<protein>
    <submittedName>
        <fullName evidence="1">Uncharacterized protein</fullName>
    </submittedName>
</protein>